<feature type="domain" description="Aldehyde dehydrogenase" evidence="8">
    <location>
        <begin position="51"/>
        <end position="511"/>
    </location>
</feature>
<dbReference type="InterPro" id="IPR016162">
    <property type="entry name" value="Ald_DH_N"/>
</dbReference>
<reference evidence="9" key="1">
    <citation type="submission" date="2021-07" db="EMBL/GenBank/DDBJ databases">
        <authorList>
            <person name="Branca A.L. A."/>
        </authorList>
    </citation>
    <scope>NUCLEOTIDE SEQUENCE</scope>
</reference>
<dbReference type="OrthoDB" id="310895at2759"/>
<dbReference type="PROSITE" id="PS00687">
    <property type="entry name" value="ALDEHYDE_DEHYDR_GLU"/>
    <property type="match status" value="1"/>
</dbReference>
<evidence type="ECO:0000256" key="1">
    <source>
        <dbReference type="ARBA" id="ARBA00009986"/>
    </source>
</evidence>
<evidence type="ECO:0000256" key="6">
    <source>
        <dbReference type="RuleBase" id="RU003345"/>
    </source>
</evidence>
<organism evidence="9 10">
    <name type="scientific">Penicillium salamii</name>
    <dbReference type="NCBI Taxonomy" id="1612424"/>
    <lineage>
        <taxon>Eukaryota</taxon>
        <taxon>Fungi</taxon>
        <taxon>Dikarya</taxon>
        <taxon>Ascomycota</taxon>
        <taxon>Pezizomycotina</taxon>
        <taxon>Eurotiomycetes</taxon>
        <taxon>Eurotiomycetidae</taxon>
        <taxon>Eurotiales</taxon>
        <taxon>Aspergillaceae</taxon>
        <taxon>Penicillium</taxon>
    </lineage>
</organism>
<evidence type="ECO:0000256" key="3">
    <source>
        <dbReference type="ARBA" id="ARBA00024226"/>
    </source>
</evidence>
<protein>
    <recommendedName>
        <fullName evidence="3">aldehyde dehydrogenase (NAD(+))</fullName>
        <ecNumber evidence="3">1.2.1.3</ecNumber>
    </recommendedName>
</protein>
<proteinExistence type="inferred from homology"/>
<evidence type="ECO:0000259" key="8">
    <source>
        <dbReference type="Pfam" id="PF00171"/>
    </source>
</evidence>
<feature type="active site" evidence="5">
    <location>
        <position position="281"/>
    </location>
</feature>
<comment type="catalytic activity">
    <reaction evidence="4">
        <text>an aldehyde + NAD(+) + H2O = a carboxylate + NADH + 2 H(+)</text>
        <dbReference type="Rhea" id="RHEA:16185"/>
        <dbReference type="ChEBI" id="CHEBI:15377"/>
        <dbReference type="ChEBI" id="CHEBI:15378"/>
        <dbReference type="ChEBI" id="CHEBI:17478"/>
        <dbReference type="ChEBI" id="CHEBI:29067"/>
        <dbReference type="ChEBI" id="CHEBI:57540"/>
        <dbReference type="ChEBI" id="CHEBI:57945"/>
        <dbReference type="EC" id="1.2.1.3"/>
    </reaction>
</comment>
<dbReference type="Proteomes" id="UP001152649">
    <property type="component" value="Unassembled WGS sequence"/>
</dbReference>
<dbReference type="InterPro" id="IPR016163">
    <property type="entry name" value="Ald_DH_C"/>
</dbReference>
<evidence type="ECO:0000313" key="10">
    <source>
        <dbReference type="Proteomes" id="UP001152649"/>
    </source>
</evidence>
<evidence type="ECO:0000256" key="4">
    <source>
        <dbReference type="ARBA" id="ARBA00049194"/>
    </source>
</evidence>
<dbReference type="SUPFAM" id="SSF53720">
    <property type="entry name" value="ALDH-like"/>
    <property type="match status" value="1"/>
</dbReference>
<dbReference type="Gene3D" id="3.40.309.10">
    <property type="entry name" value="Aldehyde Dehydrogenase, Chain A, domain 2"/>
    <property type="match status" value="1"/>
</dbReference>
<evidence type="ECO:0000256" key="2">
    <source>
        <dbReference type="ARBA" id="ARBA00023002"/>
    </source>
</evidence>
<dbReference type="EMBL" id="CAJVPG010000433">
    <property type="protein sequence ID" value="CAG8416350.1"/>
    <property type="molecule type" value="Genomic_DNA"/>
</dbReference>
<name>A0A9W4NST4_9EURO</name>
<comment type="similarity">
    <text evidence="1 6">Belongs to the aldehyde dehydrogenase family.</text>
</comment>
<dbReference type="AlphaFoldDB" id="A0A9W4NST4"/>
<dbReference type="PANTHER" id="PTHR11699">
    <property type="entry name" value="ALDEHYDE DEHYDROGENASE-RELATED"/>
    <property type="match status" value="1"/>
</dbReference>
<comment type="caution">
    <text evidence="9">The sequence shown here is derived from an EMBL/GenBank/DDBJ whole genome shotgun (WGS) entry which is preliminary data.</text>
</comment>
<evidence type="ECO:0000256" key="5">
    <source>
        <dbReference type="PROSITE-ProRule" id="PRU10007"/>
    </source>
</evidence>
<evidence type="ECO:0000256" key="7">
    <source>
        <dbReference type="SAM" id="MobiDB-lite"/>
    </source>
</evidence>
<dbReference type="Gene3D" id="3.40.605.10">
    <property type="entry name" value="Aldehyde Dehydrogenase, Chain A, domain 1"/>
    <property type="match status" value="1"/>
</dbReference>
<dbReference type="InterPro" id="IPR016161">
    <property type="entry name" value="Ald_DH/histidinol_DH"/>
</dbReference>
<keyword evidence="10" id="KW-1185">Reference proteome</keyword>
<dbReference type="GO" id="GO:0004029">
    <property type="term" value="F:aldehyde dehydrogenase (NAD+) activity"/>
    <property type="evidence" value="ECO:0007669"/>
    <property type="project" value="UniProtKB-EC"/>
</dbReference>
<dbReference type="Pfam" id="PF00171">
    <property type="entry name" value="Aldedh"/>
    <property type="match status" value="1"/>
</dbReference>
<gene>
    <name evidence="9" type="ORF">PSALAMII_LOCUS9376</name>
</gene>
<dbReference type="EC" id="1.2.1.3" evidence="3"/>
<feature type="compositionally biased region" description="Basic and acidic residues" evidence="7">
    <location>
        <begin position="1"/>
        <end position="11"/>
    </location>
</feature>
<evidence type="ECO:0000313" key="9">
    <source>
        <dbReference type="EMBL" id="CAG8416350.1"/>
    </source>
</evidence>
<dbReference type="InterPro" id="IPR029510">
    <property type="entry name" value="Ald_DH_CS_GLU"/>
</dbReference>
<dbReference type="FunFam" id="3.40.309.10:FF:000009">
    <property type="entry name" value="Aldehyde dehydrogenase A"/>
    <property type="match status" value="1"/>
</dbReference>
<feature type="region of interest" description="Disordered" evidence="7">
    <location>
        <begin position="1"/>
        <end position="22"/>
    </location>
</feature>
<accession>A0A9W4NST4</accession>
<keyword evidence="2 6" id="KW-0560">Oxidoreductase</keyword>
<sequence length="519" mass="56785">MRVPGGRREESGTAAITPDRSATAAPRYKALPSPALLCSFDLSFLYFSRMSNQIRTVNPATHEVIFEQAGTSLEEAIQVAAASKKAFHCYRNTSLDERKQIVKRVLDIVEKNRDELANELTLQMGRPIRYCAGEINTMRLRAEYLMDIADESLSDLPGRAEAGFRRSVKRVPLGPVFIAGAWNYPYLTTVNALVPALLAGNSVILRPSPQTPLFGNRMLDFFTEAGLPPNVLQIVQIGNLDVLDQVAQIPDIQSVSFTGSTAGGNRLREATARHIKPVNLELGGNDPAYVRPDVDVKHVAEQLVDGAVFNSGQSCCSIERVYVHEKVYDDFLRAVQEELSSYKLGDPKDQSTTTGPVISAPAVEKINSHVQDALSKGAVISTPDNSSFQVGSNPQTQKGNFVAPIVLANVNHTMATMKEETFGPVMPIMKVSSDDEAVELMNDSDFGLTASVWTKDISRGEELIERIEAGTVFINRCDYPSPDLAWIGWKSSGLGCTLGPRGYDGFTKLKSYHIKEISS</sequence>
<dbReference type="CDD" id="cd07102">
    <property type="entry name" value="ALDH_EDX86601"/>
    <property type="match status" value="1"/>
</dbReference>
<dbReference type="InterPro" id="IPR015590">
    <property type="entry name" value="Aldehyde_DH_dom"/>
</dbReference>